<feature type="region of interest" description="Disordered" evidence="1">
    <location>
        <begin position="168"/>
        <end position="212"/>
    </location>
</feature>
<sequence>MKEATGLDEQPYSLSSRPPAVPFPQSSVNTRVSPDRYGHANAGRGVVSDVLSLSARQHAAGYKSLPSAPGTEHLTSYKRLVQGDLAKHTDVPGRRSHTRLVRTRSKDSTSDPTAQTQYVVLCPSGTKVRRTKVSKKDRSEKPIAPGVSRSDMELSTLTRRSNTFVVDSVSKSPSSGLANHLEAANPDVNHQGSKEKMSEARRGETSHTAPDAVLTASERLLKKQEILSRLSERLSNEFEELPEESALPRKSKIVKKKFVLGREGARNPVQERKMAARPKSAGQLRYYDSDGSDDSSLDGEIEIVDIDKELQEDPSEPAPYYTGMEPLQIPEVQQDASYKQRPVGYRKRHGSGESELSAFSDTS</sequence>
<proteinExistence type="predicted"/>
<feature type="compositionally biased region" description="Acidic residues" evidence="1">
    <location>
        <begin position="290"/>
        <end position="304"/>
    </location>
</feature>
<feature type="compositionally biased region" description="Basic and acidic residues" evidence="1">
    <location>
        <begin position="263"/>
        <end position="274"/>
    </location>
</feature>
<feature type="region of interest" description="Disordered" evidence="1">
    <location>
        <begin position="129"/>
        <end position="155"/>
    </location>
</feature>
<feature type="region of interest" description="Disordered" evidence="1">
    <location>
        <begin position="86"/>
        <end position="114"/>
    </location>
</feature>
<feature type="region of interest" description="Disordered" evidence="1">
    <location>
        <begin position="1"/>
        <end position="42"/>
    </location>
</feature>
<name>A0A2T7P0P4_POMCA</name>
<protein>
    <submittedName>
        <fullName evidence="2">Uncharacterized protein</fullName>
    </submittedName>
</protein>
<feature type="compositionally biased region" description="Basic residues" evidence="1">
    <location>
        <begin position="94"/>
        <end position="103"/>
    </location>
</feature>
<organism evidence="2 3">
    <name type="scientific">Pomacea canaliculata</name>
    <name type="common">Golden apple snail</name>
    <dbReference type="NCBI Taxonomy" id="400727"/>
    <lineage>
        <taxon>Eukaryota</taxon>
        <taxon>Metazoa</taxon>
        <taxon>Spiralia</taxon>
        <taxon>Lophotrochozoa</taxon>
        <taxon>Mollusca</taxon>
        <taxon>Gastropoda</taxon>
        <taxon>Caenogastropoda</taxon>
        <taxon>Architaenioglossa</taxon>
        <taxon>Ampullarioidea</taxon>
        <taxon>Ampullariidae</taxon>
        <taxon>Pomacea</taxon>
    </lineage>
</organism>
<reference evidence="2 3" key="1">
    <citation type="submission" date="2018-04" db="EMBL/GenBank/DDBJ databases">
        <title>The genome of golden apple snail Pomacea canaliculata provides insight into stress tolerance and invasive adaptation.</title>
        <authorList>
            <person name="Liu C."/>
            <person name="Liu B."/>
            <person name="Ren Y."/>
            <person name="Zhang Y."/>
            <person name="Wang H."/>
            <person name="Li S."/>
            <person name="Jiang F."/>
            <person name="Yin L."/>
            <person name="Zhang G."/>
            <person name="Qian W."/>
            <person name="Fan W."/>
        </authorList>
    </citation>
    <scope>NUCLEOTIDE SEQUENCE [LARGE SCALE GENOMIC DNA]</scope>
    <source>
        <strain evidence="2">SZHN2017</strain>
        <tissue evidence="2">Muscle</tissue>
    </source>
</reference>
<evidence type="ECO:0000313" key="2">
    <source>
        <dbReference type="EMBL" id="PVD26992.1"/>
    </source>
</evidence>
<feature type="compositionally biased region" description="Polar residues" evidence="1">
    <location>
        <begin position="168"/>
        <end position="177"/>
    </location>
</feature>
<gene>
    <name evidence="2" type="ORF">C0Q70_12141</name>
</gene>
<evidence type="ECO:0000313" key="3">
    <source>
        <dbReference type="Proteomes" id="UP000245119"/>
    </source>
</evidence>
<keyword evidence="3" id="KW-1185">Reference proteome</keyword>
<dbReference type="EMBL" id="PZQS01000007">
    <property type="protein sequence ID" value="PVD26992.1"/>
    <property type="molecule type" value="Genomic_DNA"/>
</dbReference>
<feature type="compositionally biased region" description="Basic and acidic residues" evidence="1">
    <location>
        <begin position="192"/>
        <end position="205"/>
    </location>
</feature>
<dbReference type="AlphaFoldDB" id="A0A2T7P0P4"/>
<dbReference type="Proteomes" id="UP000245119">
    <property type="component" value="Linkage Group LG7"/>
</dbReference>
<evidence type="ECO:0000256" key="1">
    <source>
        <dbReference type="SAM" id="MobiDB-lite"/>
    </source>
</evidence>
<accession>A0A2T7P0P4</accession>
<comment type="caution">
    <text evidence="2">The sequence shown here is derived from an EMBL/GenBank/DDBJ whole genome shotgun (WGS) entry which is preliminary data.</text>
</comment>
<feature type="region of interest" description="Disordered" evidence="1">
    <location>
        <begin position="263"/>
        <end position="363"/>
    </location>
</feature>